<comment type="similarity">
    <text evidence="2 5">Belongs to the DegT/DnrJ/EryC1 family.</text>
</comment>
<dbReference type="InterPro" id="IPR000653">
    <property type="entry name" value="DegT/StrS_aminotransferase"/>
</dbReference>
<dbReference type="OrthoDB" id="5342089at2"/>
<dbReference type="Pfam" id="PF01041">
    <property type="entry name" value="DegT_DnrJ_EryC1"/>
    <property type="match status" value="1"/>
</dbReference>
<dbReference type="PANTHER" id="PTHR30244:SF36">
    <property type="entry name" value="3-OXO-GLUCOSE-6-PHOSPHATE:GLUTAMATE AMINOTRANSFERASE"/>
    <property type="match status" value="1"/>
</dbReference>
<dbReference type="Proteomes" id="UP000192674">
    <property type="component" value="Unassembled WGS sequence"/>
</dbReference>
<evidence type="ECO:0000256" key="3">
    <source>
        <dbReference type="PIRSR" id="PIRSR000390-1"/>
    </source>
</evidence>
<dbReference type="AlphaFoldDB" id="A0A1W2FVD4"/>
<evidence type="ECO:0000256" key="4">
    <source>
        <dbReference type="PIRSR" id="PIRSR000390-2"/>
    </source>
</evidence>
<feature type="active site" description="Proton acceptor" evidence="3">
    <location>
        <position position="186"/>
    </location>
</feature>
<dbReference type="PANTHER" id="PTHR30244">
    <property type="entry name" value="TRANSAMINASE"/>
    <property type="match status" value="1"/>
</dbReference>
<dbReference type="EMBL" id="FWXV01000012">
    <property type="protein sequence ID" value="SMD25702.1"/>
    <property type="molecule type" value="Genomic_DNA"/>
</dbReference>
<protein>
    <submittedName>
        <fullName evidence="6">Aminotransferase EvaB</fullName>
    </submittedName>
</protein>
<organism evidence="6 7">
    <name type="scientific">Kibdelosporangium aridum</name>
    <dbReference type="NCBI Taxonomy" id="2030"/>
    <lineage>
        <taxon>Bacteria</taxon>
        <taxon>Bacillati</taxon>
        <taxon>Actinomycetota</taxon>
        <taxon>Actinomycetes</taxon>
        <taxon>Pseudonocardiales</taxon>
        <taxon>Pseudonocardiaceae</taxon>
        <taxon>Kibdelosporangium</taxon>
    </lineage>
</organism>
<evidence type="ECO:0000256" key="5">
    <source>
        <dbReference type="RuleBase" id="RU004508"/>
    </source>
</evidence>
<dbReference type="InterPro" id="IPR015424">
    <property type="entry name" value="PyrdxlP-dep_Trfase"/>
</dbReference>
<dbReference type="GO" id="GO:0008483">
    <property type="term" value="F:transaminase activity"/>
    <property type="evidence" value="ECO:0007669"/>
    <property type="project" value="UniProtKB-KW"/>
</dbReference>
<sequence length="375" mass="42259">MTIRVWDYLAEYENEHDDIIDAVEKVFRSGNLMLGASVRGFEEEFAAWHGIPHCVGVDNGTNAIKLGLQAMGIGPGDEVITVSNTAAPTVVAIDGVGAKPVFVDVREEDFLMDTTQVEAAITDKTRCLLPVHLYGQCVDMRPLRELAAKHNLLVMEDCAQAHGARQNGKLAGTMSDAAAFSFYPTKVLGAYGDGGATITANKDIARRLARLRYYGMDNHWGEQKRYYVVETPGHNSRLDEVHAEILRRKLTRLDKYIEDRRAIAQRYVEALSDTEIKLPRTAENNEHVYYIYVVRHPRRDEILERLKSYDIELNISYPWPVHTMTGFAHLGYEEGSLPVTEKLAKEIFSLPMYPSLSFDLQDKIISALREVLNTL</sequence>
<reference evidence="6 7" key="1">
    <citation type="submission" date="2017-04" db="EMBL/GenBank/DDBJ databases">
        <authorList>
            <person name="Afonso C.L."/>
            <person name="Miller P.J."/>
            <person name="Scott M.A."/>
            <person name="Spackman E."/>
            <person name="Goraichik I."/>
            <person name="Dimitrov K.M."/>
            <person name="Suarez D.L."/>
            <person name="Swayne D.E."/>
        </authorList>
    </citation>
    <scope>NUCLEOTIDE SEQUENCE [LARGE SCALE GENOMIC DNA]</scope>
    <source>
        <strain evidence="6 7">DSM 43828</strain>
    </source>
</reference>
<dbReference type="Gene3D" id="3.90.1150.10">
    <property type="entry name" value="Aspartate Aminotransferase, domain 1"/>
    <property type="match status" value="1"/>
</dbReference>
<dbReference type="GO" id="GO:0030170">
    <property type="term" value="F:pyridoxal phosphate binding"/>
    <property type="evidence" value="ECO:0007669"/>
    <property type="project" value="TreeGrafter"/>
</dbReference>
<name>A0A1W2FVD4_KIBAR</name>
<feature type="modified residue" description="N6-(pyridoxal phosphate)lysine" evidence="4">
    <location>
        <position position="186"/>
    </location>
</feature>
<accession>A0A1W2FVD4</accession>
<keyword evidence="7" id="KW-1185">Reference proteome</keyword>
<gene>
    <name evidence="6" type="ORF">SAMN05661093_09283</name>
</gene>
<dbReference type="CDD" id="cd00616">
    <property type="entry name" value="AHBA_syn"/>
    <property type="match status" value="1"/>
</dbReference>
<proteinExistence type="inferred from homology"/>
<evidence type="ECO:0000256" key="1">
    <source>
        <dbReference type="ARBA" id="ARBA00022898"/>
    </source>
</evidence>
<dbReference type="GO" id="GO:0000271">
    <property type="term" value="P:polysaccharide biosynthetic process"/>
    <property type="evidence" value="ECO:0007669"/>
    <property type="project" value="TreeGrafter"/>
</dbReference>
<keyword evidence="6" id="KW-0808">Transferase</keyword>
<dbReference type="Gene3D" id="3.40.640.10">
    <property type="entry name" value="Type I PLP-dependent aspartate aminotransferase-like (Major domain)"/>
    <property type="match status" value="1"/>
</dbReference>
<keyword evidence="6" id="KW-0032">Aminotransferase</keyword>
<dbReference type="PIRSF" id="PIRSF000390">
    <property type="entry name" value="PLP_StrS"/>
    <property type="match status" value="1"/>
</dbReference>
<evidence type="ECO:0000313" key="6">
    <source>
        <dbReference type="EMBL" id="SMD25702.1"/>
    </source>
</evidence>
<dbReference type="InterPro" id="IPR015422">
    <property type="entry name" value="PyrdxlP-dep_Trfase_small"/>
</dbReference>
<evidence type="ECO:0000313" key="7">
    <source>
        <dbReference type="Proteomes" id="UP000192674"/>
    </source>
</evidence>
<dbReference type="RefSeq" id="WP_084433570.1">
    <property type="nucleotide sequence ID" value="NZ_FWXV01000012.1"/>
</dbReference>
<evidence type="ECO:0000256" key="2">
    <source>
        <dbReference type="ARBA" id="ARBA00037999"/>
    </source>
</evidence>
<keyword evidence="1 4" id="KW-0663">Pyridoxal phosphate</keyword>
<dbReference type="InterPro" id="IPR015421">
    <property type="entry name" value="PyrdxlP-dep_Trfase_major"/>
</dbReference>
<dbReference type="SUPFAM" id="SSF53383">
    <property type="entry name" value="PLP-dependent transferases"/>
    <property type="match status" value="1"/>
</dbReference>